<protein>
    <submittedName>
        <fullName evidence="4">Oxidoreductase</fullName>
    </submittedName>
</protein>
<reference evidence="4" key="1">
    <citation type="submission" date="2023-03" db="EMBL/GenBank/DDBJ databases">
        <title>Massive genome expansion in bonnet fungi (Mycena s.s.) driven by repeated elements and novel gene families across ecological guilds.</title>
        <authorList>
            <consortium name="Lawrence Berkeley National Laboratory"/>
            <person name="Harder C.B."/>
            <person name="Miyauchi S."/>
            <person name="Viragh M."/>
            <person name="Kuo A."/>
            <person name="Thoen E."/>
            <person name="Andreopoulos B."/>
            <person name="Lu D."/>
            <person name="Skrede I."/>
            <person name="Drula E."/>
            <person name="Henrissat B."/>
            <person name="Morin E."/>
            <person name="Kohler A."/>
            <person name="Barry K."/>
            <person name="LaButti K."/>
            <person name="Morin E."/>
            <person name="Salamov A."/>
            <person name="Lipzen A."/>
            <person name="Mereny Z."/>
            <person name="Hegedus B."/>
            <person name="Baldrian P."/>
            <person name="Stursova M."/>
            <person name="Weitz H."/>
            <person name="Taylor A."/>
            <person name="Grigoriev I.V."/>
            <person name="Nagy L.G."/>
            <person name="Martin F."/>
            <person name="Kauserud H."/>
        </authorList>
    </citation>
    <scope>NUCLEOTIDE SEQUENCE</scope>
    <source>
        <strain evidence="4">CBHHK002</strain>
    </source>
</reference>
<evidence type="ECO:0000256" key="3">
    <source>
        <dbReference type="ARBA" id="ARBA00023002"/>
    </source>
</evidence>
<dbReference type="PANTHER" id="PTHR43544:SF7">
    <property type="entry name" value="NADB-LER2"/>
    <property type="match status" value="1"/>
</dbReference>
<keyword evidence="3" id="KW-0560">Oxidoreductase</keyword>
<dbReference type="AlphaFoldDB" id="A0AAD6ZXK4"/>
<dbReference type="Proteomes" id="UP001218218">
    <property type="component" value="Unassembled WGS sequence"/>
</dbReference>
<sequence>MVRAILVTGANQGLGMHTVHQLAATPGVLVFMGSRKITAAEEAAEKFAADVHSSSTVVLVQLDITDEASIKAAHASVAQVLKQKEISGLDVLVNNAASALGSFEEVFKTIVFGTVAVTDAFRPLLSNGAVILNISSGLGSMGLYAHPGIPILPAYASSKAALNMLTVLWAKQEEEKQSGIRVLSICPGSNATQMNNYSAGGSPAEGCKIIVKAALETEGRTGVFIHKDGDYPW</sequence>
<comment type="similarity">
    <text evidence="1">Belongs to the short-chain dehydrogenases/reductases (SDR) family.</text>
</comment>
<accession>A0AAD6ZXK4</accession>
<name>A0AAD6ZXK4_9AGAR</name>
<dbReference type="GO" id="GO:0005737">
    <property type="term" value="C:cytoplasm"/>
    <property type="evidence" value="ECO:0007669"/>
    <property type="project" value="TreeGrafter"/>
</dbReference>
<evidence type="ECO:0000313" key="4">
    <source>
        <dbReference type="EMBL" id="KAJ7342969.1"/>
    </source>
</evidence>
<dbReference type="SUPFAM" id="SSF51735">
    <property type="entry name" value="NAD(P)-binding Rossmann-fold domains"/>
    <property type="match status" value="1"/>
</dbReference>
<dbReference type="InterPro" id="IPR051468">
    <property type="entry name" value="Fungal_SecMetab_SDRs"/>
</dbReference>
<evidence type="ECO:0000256" key="1">
    <source>
        <dbReference type="ARBA" id="ARBA00006484"/>
    </source>
</evidence>
<dbReference type="PANTHER" id="PTHR43544">
    <property type="entry name" value="SHORT-CHAIN DEHYDROGENASE/REDUCTASE"/>
    <property type="match status" value="1"/>
</dbReference>
<evidence type="ECO:0000313" key="5">
    <source>
        <dbReference type="Proteomes" id="UP001218218"/>
    </source>
</evidence>
<proteinExistence type="inferred from homology"/>
<evidence type="ECO:0000256" key="2">
    <source>
        <dbReference type="ARBA" id="ARBA00022857"/>
    </source>
</evidence>
<dbReference type="PRINTS" id="PR00081">
    <property type="entry name" value="GDHRDH"/>
</dbReference>
<organism evidence="4 5">
    <name type="scientific">Mycena albidolilacea</name>
    <dbReference type="NCBI Taxonomy" id="1033008"/>
    <lineage>
        <taxon>Eukaryota</taxon>
        <taxon>Fungi</taxon>
        <taxon>Dikarya</taxon>
        <taxon>Basidiomycota</taxon>
        <taxon>Agaricomycotina</taxon>
        <taxon>Agaricomycetes</taxon>
        <taxon>Agaricomycetidae</taxon>
        <taxon>Agaricales</taxon>
        <taxon>Marasmiineae</taxon>
        <taxon>Mycenaceae</taxon>
        <taxon>Mycena</taxon>
    </lineage>
</organism>
<keyword evidence="2" id="KW-0521">NADP</keyword>
<dbReference type="GO" id="GO:0016491">
    <property type="term" value="F:oxidoreductase activity"/>
    <property type="evidence" value="ECO:0007669"/>
    <property type="project" value="UniProtKB-KW"/>
</dbReference>
<dbReference type="Gene3D" id="3.40.50.720">
    <property type="entry name" value="NAD(P)-binding Rossmann-like Domain"/>
    <property type="match status" value="1"/>
</dbReference>
<gene>
    <name evidence="4" type="ORF">DFH08DRAFT_873895</name>
</gene>
<dbReference type="Pfam" id="PF00106">
    <property type="entry name" value="adh_short"/>
    <property type="match status" value="1"/>
</dbReference>
<keyword evidence="5" id="KW-1185">Reference proteome</keyword>
<dbReference type="EMBL" id="JARIHO010000024">
    <property type="protein sequence ID" value="KAJ7342969.1"/>
    <property type="molecule type" value="Genomic_DNA"/>
</dbReference>
<comment type="caution">
    <text evidence="4">The sequence shown here is derived from an EMBL/GenBank/DDBJ whole genome shotgun (WGS) entry which is preliminary data.</text>
</comment>
<dbReference type="InterPro" id="IPR002347">
    <property type="entry name" value="SDR_fam"/>
</dbReference>
<dbReference type="InterPro" id="IPR036291">
    <property type="entry name" value="NAD(P)-bd_dom_sf"/>
</dbReference>